<name>A0A9N9DUD4_FUNMO</name>
<proteinExistence type="predicted"/>
<reference evidence="1" key="1">
    <citation type="submission" date="2021-06" db="EMBL/GenBank/DDBJ databases">
        <authorList>
            <person name="Kallberg Y."/>
            <person name="Tangrot J."/>
            <person name="Rosling A."/>
        </authorList>
    </citation>
    <scope>NUCLEOTIDE SEQUENCE</scope>
    <source>
        <strain evidence="1">87-6 pot B 2015</strain>
    </source>
</reference>
<keyword evidence="2" id="KW-1185">Reference proteome</keyword>
<evidence type="ECO:0000313" key="2">
    <source>
        <dbReference type="Proteomes" id="UP000789375"/>
    </source>
</evidence>
<organism evidence="1 2">
    <name type="scientific">Funneliformis mosseae</name>
    <name type="common">Endomycorrhizal fungus</name>
    <name type="synonym">Glomus mosseae</name>
    <dbReference type="NCBI Taxonomy" id="27381"/>
    <lineage>
        <taxon>Eukaryota</taxon>
        <taxon>Fungi</taxon>
        <taxon>Fungi incertae sedis</taxon>
        <taxon>Mucoromycota</taxon>
        <taxon>Glomeromycotina</taxon>
        <taxon>Glomeromycetes</taxon>
        <taxon>Glomerales</taxon>
        <taxon>Glomeraceae</taxon>
        <taxon>Funneliformis</taxon>
    </lineage>
</organism>
<protein>
    <submittedName>
        <fullName evidence="1">7855_t:CDS:1</fullName>
    </submittedName>
</protein>
<dbReference type="Proteomes" id="UP000789375">
    <property type="component" value="Unassembled WGS sequence"/>
</dbReference>
<evidence type="ECO:0000313" key="1">
    <source>
        <dbReference type="EMBL" id="CAG8653241.1"/>
    </source>
</evidence>
<accession>A0A9N9DUD4</accession>
<gene>
    <name evidence="1" type="ORF">FMOSSE_LOCUS11578</name>
</gene>
<dbReference type="AlphaFoldDB" id="A0A9N9DUD4"/>
<sequence>IISQWIEEANYENQVENSNDELLLNGDLDYDFLVLYPISVSLAGGLSDFLYEIFCSISASLVDIDPLKLEK</sequence>
<comment type="caution">
    <text evidence="1">The sequence shown here is derived from an EMBL/GenBank/DDBJ whole genome shotgun (WGS) entry which is preliminary data.</text>
</comment>
<feature type="non-terminal residue" evidence="1">
    <location>
        <position position="71"/>
    </location>
</feature>
<dbReference type="EMBL" id="CAJVPP010004645">
    <property type="protein sequence ID" value="CAG8653241.1"/>
    <property type="molecule type" value="Genomic_DNA"/>
</dbReference>